<evidence type="ECO:0000313" key="1">
    <source>
        <dbReference type="EMBL" id="RHB31734.1"/>
    </source>
</evidence>
<dbReference type="EMBL" id="QSGO01000021">
    <property type="protein sequence ID" value="RHB31734.1"/>
    <property type="molecule type" value="Genomic_DNA"/>
</dbReference>
<dbReference type="AlphaFoldDB" id="A0A413VDZ7"/>
<reference evidence="1 2" key="1">
    <citation type="submission" date="2018-08" db="EMBL/GenBank/DDBJ databases">
        <title>A genome reference for cultivated species of the human gut microbiota.</title>
        <authorList>
            <person name="Zou Y."/>
            <person name="Xue W."/>
            <person name="Luo G."/>
        </authorList>
    </citation>
    <scope>NUCLEOTIDE SEQUENCE [LARGE SCALE GENOMIC DNA]</scope>
    <source>
        <strain evidence="1 2">AM40-30BH</strain>
    </source>
</reference>
<name>A0A413VDZ7_9BACE</name>
<comment type="caution">
    <text evidence="1">The sequence shown here is derived from an EMBL/GenBank/DDBJ whole genome shotgun (WGS) entry which is preliminary data.</text>
</comment>
<evidence type="ECO:0000313" key="2">
    <source>
        <dbReference type="Proteomes" id="UP000284379"/>
    </source>
</evidence>
<proteinExistence type="predicted"/>
<dbReference type="Proteomes" id="UP000284379">
    <property type="component" value="Unassembled WGS sequence"/>
</dbReference>
<organism evidence="1 2">
    <name type="scientific">Bacteroides nordii</name>
    <dbReference type="NCBI Taxonomy" id="291645"/>
    <lineage>
        <taxon>Bacteria</taxon>
        <taxon>Pseudomonadati</taxon>
        <taxon>Bacteroidota</taxon>
        <taxon>Bacteroidia</taxon>
        <taxon>Bacteroidales</taxon>
        <taxon>Bacteroidaceae</taxon>
        <taxon>Bacteroides</taxon>
    </lineage>
</organism>
<accession>A0A413VDZ7</accession>
<protein>
    <submittedName>
        <fullName evidence="1">Uncharacterized protein</fullName>
    </submittedName>
</protein>
<sequence>MCKIIKATNRSVTHVKITYDNMFITQQVKPLSKHHRINEKKQLKERKTIDLHKKIEKEDVILMAHRAFLKNTQQIYT</sequence>
<gene>
    <name evidence="1" type="ORF">DW888_17540</name>
</gene>